<gene>
    <name evidence="3" type="ORF">AYY18_19565</name>
</gene>
<keyword evidence="1" id="KW-1133">Transmembrane helix</keyword>
<protein>
    <recommendedName>
        <fullName evidence="2">Toxin VasX N-terminal region domain-containing protein</fullName>
    </recommendedName>
</protein>
<keyword evidence="4" id="KW-1185">Reference proteome</keyword>
<dbReference type="OrthoDB" id="7370316at2"/>
<feature type="transmembrane region" description="Helical" evidence="1">
    <location>
        <begin position="809"/>
        <end position="832"/>
    </location>
</feature>
<reference evidence="4" key="1">
    <citation type="submission" date="2016-06" db="EMBL/GenBank/DDBJ databases">
        <authorList>
            <person name="Butler K."/>
        </authorList>
    </citation>
    <scope>NUCLEOTIDE SEQUENCE [LARGE SCALE GENOMIC DNA]</scope>
    <source>
        <strain evidence="4">GCSL-Mp20</strain>
    </source>
</reference>
<dbReference type="Pfam" id="PF20249">
    <property type="entry name" value="VasX_N"/>
    <property type="match status" value="1"/>
</dbReference>
<feature type="domain" description="Toxin VasX N-terminal region" evidence="2">
    <location>
        <begin position="39"/>
        <end position="219"/>
    </location>
</feature>
<keyword evidence="1" id="KW-0812">Transmembrane</keyword>
<sequence>MTGNVNSDVLTPEEQRLRNMVESVSKAAPRNLPADAVVCPCENEHRPVYPVRYAYSNLSGDNNAQAGVPPSVSTLMTASSMAETKGFSVRLLRPGWVYVFEEGQFPTRVNTQGQLLIFKHIVRYYDDGYAYTDDDITPEAQTAKEAGDAEEGFIPYLRSASEKILQEQSCQYPYLPIKKDVMNALFLFSDIPLSDYVLNKIETDESYRHAFMQKINVVDFSNNPHALELNEEHIEHLVEEYKAESEQFSVFTEHTKAIGHSLPKEYFSHIASLGSATKTTDSLLNQAEQLLDYEEKSCLAVLYDPVGCQKDILSLYTFVTAAYAMFQNHWKYPNKIGHHLSSLETQFKSGDMANTEQGQKLREKFNKHIDVEGWKTYWPQIDAGYQEFETLQNNIIQLYSDFLTNPDVSHKPGGIKHYIDHAFLIKEQYMTGDFWHHEFFDELVDYCELHGLLFTPLNSSPSGRKALDLLFSVDVKEGSVWKAFIRNLLTILDEDEIKNKALTEFKQRVLPALRSAVMICWDALGYAYAEVHPLLGKAKNQVRFISKAGLDFLARKVLPAFLSYYGIEVSFDELEYLSAEKFRKWMNSLNSTLQPFKSTAKKMRKMFDWDKRLQSAGLQKVIATAKFKLKNSYYASGLPLDKQSLMMHIKFGSDVYTLISSVIELSTVSRTKEFELNTPLHAAAVSIFRIQIVSHILNTADSLIGIRKAAGIYAGAVTFPPLQRLLTQIKLPEVQTKWGKAGLKGLGYTVAFIGFALPVAEASSEFMDSNYITGSAKVTEAVGSLAFSAGMAGLGITEAGGAVTAFISLFAWELVIAGVVLMGGGIAIYLWFKTDDFEELLKQCFWGNGDKYFAGGREINNNSKIKRDPSKYLQLKKYINFFENYYGYYQTEIQEFNNLFFTSQLQINVLPKSNIPRDEIYYGGVYYIIQYQFKLSNFQCGVSEIEYQLVEKKALYTYPSGMPAERVPERGNVVVTHHGIEYLASLKEKFNAAFESALQRALEKTLKNIESAKKLKSYSGNIELKFEVDAGVFAGDPSGKAIPSVYWYYLVDRINGDIAPLRYRDNNPDDKIYGCIDGDGTE</sequence>
<name>A0A1B8HK54_9GAMM</name>
<evidence type="ECO:0000313" key="4">
    <source>
        <dbReference type="Proteomes" id="UP000092377"/>
    </source>
</evidence>
<dbReference type="InterPro" id="IPR046864">
    <property type="entry name" value="VasX_N"/>
</dbReference>
<comment type="caution">
    <text evidence="3">The sequence shown here is derived from an EMBL/GenBank/DDBJ whole genome shotgun (WGS) entry which is preliminary data.</text>
</comment>
<dbReference type="CDD" id="cd20706">
    <property type="entry name" value="MIX_II"/>
    <property type="match status" value="1"/>
</dbReference>
<organism evidence="3 4">
    <name type="scientific">Morganella psychrotolerans</name>
    <dbReference type="NCBI Taxonomy" id="368603"/>
    <lineage>
        <taxon>Bacteria</taxon>
        <taxon>Pseudomonadati</taxon>
        <taxon>Pseudomonadota</taxon>
        <taxon>Gammaproteobacteria</taxon>
        <taxon>Enterobacterales</taxon>
        <taxon>Morganellaceae</taxon>
        <taxon>Morganella</taxon>
    </lineage>
</organism>
<dbReference type="EMBL" id="LZEY01000022">
    <property type="protein sequence ID" value="OBU09376.1"/>
    <property type="molecule type" value="Genomic_DNA"/>
</dbReference>
<accession>A0A1B8HK54</accession>
<proteinExistence type="predicted"/>
<dbReference type="Proteomes" id="UP000092377">
    <property type="component" value="Unassembled WGS sequence"/>
</dbReference>
<dbReference type="AlphaFoldDB" id="A0A1B8HK54"/>
<evidence type="ECO:0000313" key="3">
    <source>
        <dbReference type="EMBL" id="OBU09376.1"/>
    </source>
</evidence>
<evidence type="ECO:0000259" key="2">
    <source>
        <dbReference type="Pfam" id="PF20249"/>
    </source>
</evidence>
<keyword evidence="1" id="KW-0472">Membrane</keyword>
<evidence type="ECO:0000256" key="1">
    <source>
        <dbReference type="SAM" id="Phobius"/>
    </source>
</evidence>